<protein>
    <recommendedName>
        <fullName evidence="1">RNA-dependent RNA polymerase</fullName>
        <ecNumber evidence="1">2.7.7.48</ecNumber>
    </recommendedName>
</protein>
<dbReference type="PANTHER" id="PTHR23079:SF55">
    <property type="entry name" value="RNA-DIRECTED RNA POLYMERASE"/>
    <property type="match status" value="1"/>
</dbReference>
<comment type="catalytic activity">
    <reaction evidence="1">
        <text>RNA(n) + a ribonucleoside 5'-triphosphate = RNA(n+1) + diphosphate</text>
        <dbReference type="Rhea" id="RHEA:21248"/>
        <dbReference type="Rhea" id="RHEA-COMP:14527"/>
        <dbReference type="Rhea" id="RHEA-COMP:17342"/>
        <dbReference type="ChEBI" id="CHEBI:33019"/>
        <dbReference type="ChEBI" id="CHEBI:61557"/>
        <dbReference type="ChEBI" id="CHEBI:140395"/>
        <dbReference type="EC" id="2.7.7.48"/>
    </reaction>
</comment>
<reference evidence="3 4" key="2">
    <citation type="submission" date="2018-11" db="EMBL/GenBank/DDBJ databases">
        <authorList>
            <consortium name="Pathogen Informatics"/>
        </authorList>
    </citation>
    <scope>NUCLEOTIDE SEQUENCE [LARGE SCALE GENOMIC DNA]</scope>
</reference>
<evidence type="ECO:0000256" key="1">
    <source>
        <dbReference type="RuleBase" id="RU363098"/>
    </source>
</evidence>
<dbReference type="PANTHER" id="PTHR23079">
    <property type="entry name" value="RNA-DEPENDENT RNA POLYMERASE"/>
    <property type="match status" value="1"/>
</dbReference>
<organism evidence="5">
    <name type="scientific">Gongylonema pulchrum</name>
    <dbReference type="NCBI Taxonomy" id="637853"/>
    <lineage>
        <taxon>Eukaryota</taxon>
        <taxon>Metazoa</taxon>
        <taxon>Ecdysozoa</taxon>
        <taxon>Nematoda</taxon>
        <taxon>Chromadorea</taxon>
        <taxon>Rhabditida</taxon>
        <taxon>Spirurina</taxon>
        <taxon>Spiruromorpha</taxon>
        <taxon>Spiruroidea</taxon>
        <taxon>Gongylonematidae</taxon>
        <taxon>Gongylonema</taxon>
    </lineage>
</organism>
<dbReference type="GO" id="GO:0030422">
    <property type="term" value="P:siRNA processing"/>
    <property type="evidence" value="ECO:0007669"/>
    <property type="project" value="TreeGrafter"/>
</dbReference>
<name>A0A183E2Q5_9BILA</name>
<comment type="similarity">
    <text evidence="1">Belongs to the RdRP family.</text>
</comment>
<dbReference type="AlphaFoldDB" id="A0A183E2Q5"/>
<evidence type="ECO:0000313" key="5">
    <source>
        <dbReference type="WBParaSite" id="GPUH_0001526601-mRNA-1"/>
    </source>
</evidence>
<dbReference type="Pfam" id="PF05183">
    <property type="entry name" value="RdRP"/>
    <property type="match status" value="1"/>
</dbReference>
<dbReference type="WBParaSite" id="GPUH_0001526601-mRNA-1">
    <property type="protein sequence ID" value="GPUH_0001526601-mRNA-1"/>
    <property type="gene ID" value="GPUH_0001526601"/>
</dbReference>
<dbReference type="OrthoDB" id="6513042at2759"/>
<dbReference type="GO" id="GO:0031380">
    <property type="term" value="C:nuclear RNA-directed RNA polymerase complex"/>
    <property type="evidence" value="ECO:0007669"/>
    <property type="project" value="TreeGrafter"/>
</dbReference>
<keyword evidence="4" id="KW-1185">Reference proteome</keyword>
<accession>A0A183E2Q5</accession>
<keyword evidence="1" id="KW-0696">RNA-directed RNA polymerase</keyword>
<dbReference type="GO" id="GO:0003723">
    <property type="term" value="F:RNA binding"/>
    <property type="evidence" value="ECO:0007669"/>
    <property type="project" value="UniProtKB-KW"/>
</dbReference>
<evidence type="ECO:0000313" key="3">
    <source>
        <dbReference type="EMBL" id="VDN25642.1"/>
    </source>
</evidence>
<dbReference type="InterPro" id="IPR057596">
    <property type="entry name" value="RDRP_core"/>
</dbReference>
<evidence type="ECO:0000313" key="4">
    <source>
        <dbReference type="Proteomes" id="UP000271098"/>
    </source>
</evidence>
<keyword evidence="1" id="KW-0694">RNA-binding</keyword>
<reference evidence="5" key="1">
    <citation type="submission" date="2016-06" db="UniProtKB">
        <authorList>
            <consortium name="WormBaseParasite"/>
        </authorList>
    </citation>
    <scope>IDENTIFICATION</scope>
</reference>
<dbReference type="Proteomes" id="UP000271098">
    <property type="component" value="Unassembled WGS sequence"/>
</dbReference>
<dbReference type="EMBL" id="UYRT01082198">
    <property type="protein sequence ID" value="VDN25642.1"/>
    <property type="molecule type" value="Genomic_DNA"/>
</dbReference>
<dbReference type="InterPro" id="IPR007855">
    <property type="entry name" value="RDRP"/>
</dbReference>
<feature type="domain" description="RDRP core" evidence="2">
    <location>
        <begin position="1"/>
        <end position="150"/>
    </location>
</feature>
<dbReference type="EC" id="2.7.7.48" evidence="1"/>
<dbReference type="GO" id="GO:0003968">
    <property type="term" value="F:RNA-directed RNA polymerase activity"/>
    <property type="evidence" value="ECO:0007669"/>
    <property type="project" value="UniProtKB-KW"/>
</dbReference>
<gene>
    <name evidence="3" type="ORF">GPUH_LOCUS15246</name>
</gene>
<keyword evidence="1" id="KW-0808">Transferase</keyword>
<keyword evidence="1" id="KW-0548">Nucleotidyltransferase</keyword>
<sequence length="277" mass="31001">MDETGQLQSGQVFVQYTVNMSLKSLSQFALKAIVTGKMMFEAVDIPELHHLVDVVVFPQHGPRPHPDEMAGSDLDGDEYVVIWDPDLMLQHSENAQDFAQKGVLENKIVGPENMASEMTKFFVDFITQESIGYISNAMLVNADLYGINSEASEMTKFFVDFITQESIGYISNAMLVNADLYGINSEVCMNIAKKHSEAVDFQKTGNAPKPLTRRPTNDEHGRVIPQERAYWWPDFMEKINEPSYASSHLLGQLYSDKPPAFLVLDGTRKGELSLVGL</sequence>
<evidence type="ECO:0000259" key="2">
    <source>
        <dbReference type="Pfam" id="PF05183"/>
    </source>
</evidence>
<proteinExistence type="inferred from homology"/>